<evidence type="ECO:0000313" key="1">
    <source>
        <dbReference type="EMBL" id="MCA9754992.1"/>
    </source>
</evidence>
<comment type="caution">
    <text evidence="1">The sequence shown here is derived from an EMBL/GenBank/DDBJ whole genome shotgun (WGS) entry which is preliminary data.</text>
</comment>
<dbReference type="AlphaFoldDB" id="A0A956NA33"/>
<protein>
    <submittedName>
        <fullName evidence="1">Uncharacterized protein</fullName>
    </submittedName>
</protein>
<reference evidence="1" key="1">
    <citation type="submission" date="2020-04" db="EMBL/GenBank/DDBJ databases">
        <authorList>
            <person name="Zhang T."/>
        </authorList>
    </citation>
    <scope>NUCLEOTIDE SEQUENCE</scope>
    <source>
        <strain evidence="1">HKST-UBA02</strain>
    </source>
</reference>
<dbReference type="Proteomes" id="UP000739538">
    <property type="component" value="Unassembled WGS sequence"/>
</dbReference>
<dbReference type="SUPFAM" id="SSF63829">
    <property type="entry name" value="Calcium-dependent phosphotriesterase"/>
    <property type="match status" value="1"/>
</dbReference>
<reference evidence="1" key="2">
    <citation type="journal article" date="2021" name="Microbiome">
        <title>Successional dynamics and alternative stable states in a saline activated sludge microbial community over 9 years.</title>
        <authorList>
            <person name="Wang Y."/>
            <person name="Ye J."/>
            <person name="Ju F."/>
            <person name="Liu L."/>
            <person name="Boyd J.A."/>
            <person name="Deng Y."/>
            <person name="Parks D.H."/>
            <person name="Jiang X."/>
            <person name="Yin X."/>
            <person name="Woodcroft B.J."/>
            <person name="Tyson G.W."/>
            <person name="Hugenholtz P."/>
            <person name="Polz M.F."/>
            <person name="Zhang T."/>
        </authorList>
    </citation>
    <scope>NUCLEOTIDE SEQUENCE</scope>
    <source>
        <strain evidence="1">HKST-UBA02</strain>
    </source>
</reference>
<dbReference type="InterPro" id="IPR011042">
    <property type="entry name" value="6-blade_b-propeller_TolB-like"/>
</dbReference>
<proteinExistence type="predicted"/>
<dbReference type="Gene3D" id="2.120.10.30">
    <property type="entry name" value="TolB, C-terminal domain"/>
    <property type="match status" value="1"/>
</dbReference>
<name>A0A956NA33_UNCEI</name>
<accession>A0A956NA33</accession>
<evidence type="ECO:0000313" key="2">
    <source>
        <dbReference type="Proteomes" id="UP000739538"/>
    </source>
</evidence>
<sequence length="375" mass="40944">MPVALLVAVLVAVVLGLPLLAPRATASPPLREYPEIHAWGLAVDAEGNAFVADGREEPGHVWKIDGAAFSARESDPEAEVETFVHDLVTAPGVRDLQLRDRDLFVSVGAYVPIVNAAGDSVEIPMYGLVRFDLSSLDRADQATMPLVVEATVEPNLEAGVRGEGGEFLIAWTPADSLFEGPCFRVDEEGGVYFGWDGRLRYRDPDGNVSTVLGSSFRGLSDGGVRTARFNEIRSMTFSKDGDFFLLDGARVREIFPKEPRSDAFARALIKRGVLTDERDEDNAKFANRVYGLAASSDGDRVWAAYYGGKKLLVSNRSGRTGTYYEPKDSGWAPVGVAWTEDAIYVLEIYGRITRELRVVRLGRGGDVLVPLPMSR</sequence>
<gene>
    <name evidence="1" type="ORF">KDA27_04250</name>
</gene>
<dbReference type="EMBL" id="JAGQHS010000013">
    <property type="protein sequence ID" value="MCA9754992.1"/>
    <property type="molecule type" value="Genomic_DNA"/>
</dbReference>
<organism evidence="1 2">
    <name type="scientific">Eiseniibacteriota bacterium</name>
    <dbReference type="NCBI Taxonomy" id="2212470"/>
    <lineage>
        <taxon>Bacteria</taxon>
        <taxon>Candidatus Eiseniibacteriota</taxon>
    </lineage>
</organism>